<dbReference type="RefSeq" id="WP_267678276.1">
    <property type="nucleotide sequence ID" value="NZ_CP113088.1"/>
</dbReference>
<dbReference type="InterPro" id="IPR001478">
    <property type="entry name" value="PDZ"/>
</dbReference>
<accession>A0A9E8MYD8</accession>
<evidence type="ECO:0000259" key="1">
    <source>
        <dbReference type="PROSITE" id="PS50106"/>
    </source>
</evidence>
<evidence type="ECO:0000313" key="2">
    <source>
        <dbReference type="EMBL" id="WAC03641.1"/>
    </source>
</evidence>
<dbReference type="EMBL" id="CP113088">
    <property type="protein sequence ID" value="WAC03641.1"/>
    <property type="molecule type" value="Genomic_DNA"/>
</dbReference>
<dbReference type="PROSITE" id="PS50106">
    <property type="entry name" value="PDZ"/>
    <property type="match status" value="1"/>
</dbReference>
<name>A0A9E8MYD8_9FLAO</name>
<evidence type="ECO:0000313" key="3">
    <source>
        <dbReference type="Proteomes" id="UP001164705"/>
    </source>
</evidence>
<protein>
    <submittedName>
        <fullName evidence="2">PDZ domain-containing protein</fullName>
    </submittedName>
</protein>
<dbReference type="Gene3D" id="2.30.42.10">
    <property type="match status" value="1"/>
</dbReference>
<dbReference type="Pfam" id="PF00595">
    <property type="entry name" value="PDZ"/>
    <property type="match status" value="1"/>
</dbReference>
<feature type="domain" description="PDZ" evidence="1">
    <location>
        <begin position="147"/>
        <end position="185"/>
    </location>
</feature>
<gene>
    <name evidence="2" type="ORF">N7U66_09375</name>
</gene>
<dbReference type="InterPro" id="IPR036034">
    <property type="entry name" value="PDZ_sf"/>
</dbReference>
<keyword evidence="3" id="KW-1185">Reference proteome</keyword>
<dbReference type="KEGG" id="lnu:N7U66_09375"/>
<organism evidence="2 3">
    <name type="scientific">Lacinutrix neustonica</name>
    <dbReference type="NCBI Taxonomy" id="2980107"/>
    <lineage>
        <taxon>Bacteria</taxon>
        <taxon>Pseudomonadati</taxon>
        <taxon>Bacteroidota</taxon>
        <taxon>Flavobacteriia</taxon>
        <taxon>Flavobacteriales</taxon>
        <taxon>Flavobacteriaceae</taxon>
        <taxon>Lacinutrix</taxon>
    </lineage>
</organism>
<proteinExistence type="predicted"/>
<reference evidence="2" key="1">
    <citation type="submission" date="2022-11" db="EMBL/GenBank/DDBJ databases">
        <title>Lacinutrix neustonica HL-RS19T sp. nov., isolated from the surface microlayer sample of brackish Lake Shihwa.</title>
        <authorList>
            <person name="Choi J.Y."/>
            <person name="Hwang C.Y."/>
        </authorList>
    </citation>
    <scope>NUCLEOTIDE SEQUENCE</scope>
    <source>
        <strain evidence="2">HL-RS19</strain>
    </source>
</reference>
<dbReference type="SUPFAM" id="SSF50156">
    <property type="entry name" value="PDZ domain-like"/>
    <property type="match status" value="1"/>
</dbReference>
<dbReference type="Proteomes" id="UP001164705">
    <property type="component" value="Chromosome"/>
</dbReference>
<dbReference type="SMART" id="SM00228">
    <property type="entry name" value="PDZ"/>
    <property type="match status" value="1"/>
</dbReference>
<sequence>MSIDKKYFEDFLGYGLSGNVHGKRSKIDELRLKSFTLKDPKVAFPDDDYISVLRKIEGRNGSLGGEVLKRFNLVFNYQKAKITLEKNRYFNDEFSYNKCGIELENDGIRLITEIERASQDIDVENKTVNVRAIYVSKNILVAKNTYIITQVTPGSPAERVGLKKGDQLIKINGSEASNFSLKQLMGRFFEEEGTKLKLEVERIGIRIPVILTLESPIK</sequence>
<dbReference type="AlphaFoldDB" id="A0A9E8MYD8"/>